<dbReference type="InterPro" id="IPR015815">
    <property type="entry name" value="HIBADH-related"/>
</dbReference>
<dbReference type="Proteomes" id="UP000184226">
    <property type="component" value="Unassembled WGS sequence"/>
</dbReference>
<accession>A0A1M5QUT7</accession>
<dbReference type="SUPFAM" id="SSF51735">
    <property type="entry name" value="NAD(P)-binding Rossmann-fold domains"/>
    <property type="match status" value="1"/>
</dbReference>
<evidence type="ECO:0000256" key="2">
    <source>
        <dbReference type="ARBA" id="ARBA00023002"/>
    </source>
</evidence>
<dbReference type="Pfam" id="PF03446">
    <property type="entry name" value="NAD_binding_2"/>
    <property type="match status" value="1"/>
</dbReference>
<dbReference type="OrthoDB" id="9777604at2"/>
<dbReference type="InterPro" id="IPR013328">
    <property type="entry name" value="6PGD_dom2"/>
</dbReference>
<dbReference type="PROSITE" id="PS00895">
    <property type="entry name" value="3_HYDROXYISOBUT_DH"/>
    <property type="match status" value="1"/>
</dbReference>
<dbReference type="SUPFAM" id="SSF48179">
    <property type="entry name" value="6-phosphogluconate dehydrogenase C-terminal domain-like"/>
    <property type="match status" value="1"/>
</dbReference>
<dbReference type="STRING" id="658167.SAMN04488135_102387"/>
<dbReference type="PANTHER" id="PTHR43060:SF15">
    <property type="entry name" value="3-HYDROXYISOBUTYRATE DEHYDROGENASE-LIKE 1, MITOCHONDRIAL-RELATED"/>
    <property type="match status" value="1"/>
</dbReference>
<evidence type="ECO:0000256" key="1">
    <source>
        <dbReference type="ARBA" id="ARBA00009080"/>
    </source>
</evidence>
<dbReference type="GO" id="GO:0050661">
    <property type="term" value="F:NADP binding"/>
    <property type="evidence" value="ECO:0007669"/>
    <property type="project" value="InterPro"/>
</dbReference>
<comment type="similarity">
    <text evidence="1">Belongs to the HIBADH-related family.</text>
</comment>
<dbReference type="Gene3D" id="1.10.1040.10">
    <property type="entry name" value="N-(1-d-carboxylethyl)-l-norvaline Dehydrogenase, domain 2"/>
    <property type="match status" value="1"/>
</dbReference>
<dbReference type="InterPro" id="IPR008927">
    <property type="entry name" value="6-PGluconate_DH-like_C_sf"/>
</dbReference>
<dbReference type="GO" id="GO:0051287">
    <property type="term" value="F:NAD binding"/>
    <property type="evidence" value="ECO:0007669"/>
    <property type="project" value="InterPro"/>
</dbReference>
<dbReference type="AlphaFoldDB" id="A0A1M5QUT7"/>
<dbReference type="RefSeq" id="WP_073102008.1">
    <property type="nucleotide sequence ID" value="NZ_FQXE01000002.1"/>
</dbReference>
<proteinExistence type="inferred from homology"/>
<feature type="active site" evidence="4">
    <location>
        <position position="176"/>
    </location>
</feature>
<name>A0A1M5QUT7_9BURK</name>
<dbReference type="InterPro" id="IPR036291">
    <property type="entry name" value="NAD(P)-bd_dom_sf"/>
</dbReference>
<feature type="domain" description="3-hydroxyisobutyrate dehydrogenase-like NAD-binding" evidence="6">
    <location>
        <begin position="170"/>
        <end position="278"/>
    </location>
</feature>
<evidence type="ECO:0000313" key="8">
    <source>
        <dbReference type="Proteomes" id="UP000184226"/>
    </source>
</evidence>
<keyword evidence="8" id="KW-1185">Reference proteome</keyword>
<evidence type="ECO:0000259" key="6">
    <source>
        <dbReference type="Pfam" id="PF14833"/>
    </source>
</evidence>
<evidence type="ECO:0000313" key="7">
    <source>
        <dbReference type="EMBL" id="SHH17862.1"/>
    </source>
</evidence>
<evidence type="ECO:0000259" key="5">
    <source>
        <dbReference type="Pfam" id="PF03446"/>
    </source>
</evidence>
<dbReference type="InterPro" id="IPR029154">
    <property type="entry name" value="HIBADH-like_NADP-bd"/>
</dbReference>
<evidence type="ECO:0000256" key="4">
    <source>
        <dbReference type="PIRSR" id="PIRSR000103-1"/>
    </source>
</evidence>
<gene>
    <name evidence="7" type="ORF">SAMN04488135_102387</name>
</gene>
<dbReference type="PANTHER" id="PTHR43060">
    <property type="entry name" value="3-HYDROXYISOBUTYRATE DEHYDROGENASE-LIKE 1, MITOCHONDRIAL-RELATED"/>
    <property type="match status" value="1"/>
</dbReference>
<dbReference type="InterPro" id="IPR002204">
    <property type="entry name" value="3-OH-isobutyrate_DH-rel_CS"/>
</dbReference>
<evidence type="ECO:0000256" key="3">
    <source>
        <dbReference type="ARBA" id="ARBA00023027"/>
    </source>
</evidence>
<dbReference type="GO" id="GO:0016491">
    <property type="term" value="F:oxidoreductase activity"/>
    <property type="evidence" value="ECO:0007669"/>
    <property type="project" value="UniProtKB-KW"/>
</dbReference>
<sequence length="297" mass="31504">MNNADTPLGFIGLGVMGESMASNLVRKSGCLVYIHDLHAEPVQRVAGAGGLACGSVAEVAQAAEIVFLSLPSIVQVEQVCLGPNGLVEASGKVRIVVDMSTSDVARTRQLALRLREHGITLIDAPVARMRQAAKDGTLMITVGGTDEEFRSVEPYLRCMGTDIIHCGATGNGQVVKIMNNMVVFMTVHALAEAITIGRAAGVDGALLLDALSKGSADSFALRNPGQKALAPDTFPEKAFPTEYAIKDILLALELARQGDVDARAAKLTHSLLEQTRGAGFVKEYYPVMVKLVEKGYQ</sequence>
<dbReference type="EMBL" id="FQXE01000002">
    <property type="protein sequence ID" value="SHH17862.1"/>
    <property type="molecule type" value="Genomic_DNA"/>
</dbReference>
<reference evidence="7 8" key="1">
    <citation type="submission" date="2016-11" db="EMBL/GenBank/DDBJ databases">
        <authorList>
            <person name="Jaros S."/>
            <person name="Januszkiewicz K."/>
            <person name="Wedrychowicz H."/>
        </authorList>
    </citation>
    <scope>NUCLEOTIDE SEQUENCE [LARGE SCALE GENOMIC DNA]</scope>
    <source>
        <strain evidence="7 8">CGMCC 1.10190</strain>
    </source>
</reference>
<protein>
    <submittedName>
        <fullName evidence="7">3-hydroxyisobutyrate dehydrogenase</fullName>
    </submittedName>
</protein>
<feature type="domain" description="6-phosphogluconate dehydrogenase NADP-binding" evidence="5">
    <location>
        <begin position="8"/>
        <end position="167"/>
    </location>
</feature>
<dbReference type="PIRSF" id="PIRSF000103">
    <property type="entry name" value="HIBADH"/>
    <property type="match status" value="1"/>
</dbReference>
<dbReference type="Pfam" id="PF14833">
    <property type="entry name" value="NAD_binding_11"/>
    <property type="match status" value="1"/>
</dbReference>
<organism evidence="7 8">
    <name type="scientific">Pollutimonas bauzanensis</name>
    <dbReference type="NCBI Taxonomy" id="658167"/>
    <lineage>
        <taxon>Bacteria</taxon>
        <taxon>Pseudomonadati</taxon>
        <taxon>Pseudomonadota</taxon>
        <taxon>Betaproteobacteria</taxon>
        <taxon>Burkholderiales</taxon>
        <taxon>Alcaligenaceae</taxon>
        <taxon>Pollutimonas</taxon>
    </lineage>
</organism>
<keyword evidence="3" id="KW-0520">NAD</keyword>
<dbReference type="InterPro" id="IPR006115">
    <property type="entry name" value="6PGDH_NADP-bd"/>
</dbReference>
<keyword evidence="2" id="KW-0560">Oxidoreductase</keyword>
<dbReference type="GO" id="GO:0016054">
    <property type="term" value="P:organic acid catabolic process"/>
    <property type="evidence" value="ECO:0007669"/>
    <property type="project" value="UniProtKB-ARBA"/>
</dbReference>
<dbReference type="Gene3D" id="3.40.50.720">
    <property type="entry name" value="NAD(P)-binding Rossmann-like Domain"/>
    <property type="match status" value="1"/>
</dbReference>